<proteinExistence type="predicted"/>
<dbReference type="InterPro" id="IPR007630">
    <property type="entry name" value="RNA_pol_sigma70_r4"/>
</dbReference>
<sequence>MLPLETEPAMEEDREDDPERSYPELTSVLARLTDRYRQVLELRFLSGLTLKETAEALDMKTNAVKVLQHRALKRAQQLAHNNETD</sequence>
<comment type="caution">
    <text evidence="3">The sequence shown here is derived from an EMBL/GenBank/DDBJ whole genome shotgun (WGS) entry which is preliminary data.</text>
</comment>
<evidence type="ECO:0000313" key="3">
    <source>
        <dbReference type="EMBL" id="KXK26953.1"/>
    </source>
</evidence>
<dbReference type="SUPFAM" id="SSF88659">
    <property type="entry name" value="Sigma3 and sigma4 domains of RNA polymerase sigma factors"/>
    <property type="match status" value="1"/>
</dbReference>
<evidence type="ECO:0000313" key="4">
    <source>
        <dbReference type="Proteomes" id="UP000070457"/>
    </source>
</evidence>
<dbReference type="CDD" id="cd06171">
    <property type="entry name" value="Sigma70_r4"/>
    <property type="match status" value="1"/>
</dbReference>
<dbReference type="GO" id="GO:0003700">
    <property type="term" value="F:DNA-binding transcription factor activity"/>
    <property type="evidence" value="ECO:0007669"/>
    <property type="project" value="InterPro"/>
</dbReference>
<dbReference type="Pfam" id="PF04545">
    <property type="entry name" value="Sigma70_r4"/>
    <property type="match status" value="1"/>
</dbReference>
<dbReference type="Gene3D" id="1.10.10.10">
    <property type="entry name" value="Winged helix-like DNA-binding domain superfamily/Winged helix DNA-binding domain"/>
    <property type="match status" value="1"/>
</dbReference>
<evidence type="ECO:0000259" key="2">
    <source>
        <dbReference type="Pfam" id="PF04545"/>
    </source>
</evidence>
<gene>
    <name evidence="3" type="ORF">TR69_WS6001000977</name>
</gene>
<feature type="domain" description="RNA polymerase sigma-70 region 4" evidence="2">
    <location>
        <begin position="28"/>
        <end position="74"/>
    </location>
</feature>
<dbReference type="InterPro" id="IPR014284">
    <property type="entry name" value="RNA_pol_sigma-70_dom"/>
</dbReference>
<dbReference type="STRING" id="1617426.TR69_WS6001000977"/>
<accession>A0A136LZ85</accession>
<feature type="region of interest" description="Disordered" evidence="1">
    <location>
        <begin position="1"/>
        <end position="23"/>
    </location>
</feature>
<evidence type="ECO:0000256" key="1">
    <source>
        <dbReference type="SAM" id="MobiDB-lite"/>
    </source>
</evidence>
<dbReference type="EMBL" id="JYNZ01000003">
    <property type="protein sequence ID" value="KXK26953.1"/>
    <property type="molecule type" value="Genomic_DNA"/>
</dbReference>
<dbReference type="InterPro" id="IPR036388">
    <property type="entry name" value="WH-like_DNA-bd_sf"/>
</dbReference>
<name>A0A136LZ85_9BACT</name>
<reference evidence="3 4" key="1">
    <citation type="submission" date="2015-02" db="EMBL/GenBank/DDBJ databases">
        <title>Improved understanding of the partial-nitritation anammox process through 23 genomes representing the majority of the microbial community.</title>
        <authorList>
            <person name="Speth D.R."/>
            <person name="In T Zandt M."/>
            <person name="Guerrero Cruz S."/>
            <person name="Jetten M.S."/>
            <person name="Dutilh B.E."/>
        </authorList>
    </citation>
    <scope>NUCLEOTIDE SEQUENCE [LARGE SCALE GENOMIC DNA]</scope>
    <source>
        <strain evidence="3">OLB20</strain>
    </source>
</reference>
<dbReference type="GO" id="GO:0006352">
    <property type="term" value="P:DNA-templated transcription initiation"/>
    <property type="evidence" value="ECO:0007669"/>
    <property type="project" value="InterPro"/>
</dbReference>
<dbReference type="AlphaFoldDB" id="A0A136LZ85"/>
<dbReference type="Proteomes" id="UP000070457">
    <property type="component" value="Unassembled WGS sequence"/>
</dbReference>
<dbReference type="InterPro" id="IPR013324">
    <property type="entry name" value="RNA_pol_sigma_r3/r4-like"/>
</dbReference>
<organism evidence="3 4">
    <name type="scientific">candidate division WS6 bacterium OLB20</name>
    <dbReference type="NCBI Taxonomy" id="1617426"/>
    <lineage>
        <taxon>Bacteria</taxon>
        <taxon>Candidatus Dojkabacteria</taxon>
    </lineage>
</organism>
<dbReference type="NCBIfam" id="TIGR02937">
    <property type="entry name" value="sigma70-ECF"/>
    <property type="match status" value="1"/>
</dbReference>
<protein>
    <submittedName>
        <fullName evidence="3">RNA polymerase sigma factor SigD</fullName>
    </submittedName>
</protein>